<reference evidence="3" key="1">
    <citation type="journal article" date="2020" name="Stud. Mycol.">
        <title>101 Dothideomycetes genomes: a test case for predicting lifestyles and emergence of pathogens.</title>
        <authorList>
            <person name="Haridas S."/>
            <person name="Albert R."/>
            <person name="Binder M."/>
            <person name="Bloem J."/>
            <person name="Labutti K."/>
            <person name="Salamov A."/>
            <person name="Andreopoulos B."/>
            <person name="Baker S."/>
            <person name="Barry K."/>
            <person name="Bills G."/>
            <person name="Bluhm B."/>
            <person name="Cannon C."/>
            <person name="Castanera R."/>
            <person name="Culley D."/>
            <person name="Daum C."/>
            <person name="Ezra D."/>
            <person name="Gonzalez J."/>
            <person name="Henrissat B."/>
            <person name="Kuo A."/>
            <person name="Liang C."/>
            <person name="Lipzen A."/>
            <person name="Lutzoni F."/>
            <person name="Magnuson J."/>
            <person name="Mondo S."/>
            <person name="Nolan M."/>
            <person name="Ohm R."/>
            <person name="Pangilinan J."/>
            <person name="Park H.-J."/>
            <person name="Ramirez L."/>
            <person name="Alfaro M."/>
            <person name="Sun H."/>
            <person name="Tritt A."/>
            <person name="Yoshinaga Y."/>
            <person name="Zwiers L.-H."/>
            <person name="Turgeon B."/>
            <person name="Goodwin S."/>
            <person name="Spatafora J."/>
            <person name="Crous P."/>
            <person name="Grigoriev I."/>
        </authorList>
    </citation>
    <scope>NUCLEOTIDE SEQUENCE</scope>
    <source>
        <strain evidence="3">Tuck. ex Michener</strain>
    </source>
</reference>
<dbReference type="Pfam" id="PF20493">
    <property type="entry name" value="WD-like_fungi"/>
    <property type="match status" value="1"/>
</dbReference>
<sequence>MRTALLHLAFACVTGSMAFPSAKKINNNPEPIEFVELFREPASQKSNHSLVYFGYPNGANASHSAPIDLQKRTCSAYSDPTCNTDNAARNDICENLVTELNGDAGVQISQHGRQICYEGDAAEKNKYCCVSWGTNVSPLTKGDFVGYTTKVVSQCTENGVSGKFNSVLLGSSQECVEICMSNRGTHC</sequence>
<proteinExistence type="predicted"/>
<feature type="signal peptide" evidence="1">
    <location>
        <begin position="1"/>
        <end position="18"/>
    </location>
</feature>
<evidence type="ECO:0000313" key="3">
    <source>
        <dbReference type="EMBL" id="KAF2235556.1"/>
    </source>
</evidence>
<evidence type="ECO:0000313" key="4">
    <source>
        <dbReference type="Proteomes" id="UP000800092"/>
    </source>
</evidence>
<accession>A0A6A6HBQ4</accession>
<evidence type="ECO:0000259" key="2">
    <source>
        <dbReference type="Pfam" id="PF20493"/>
    </source>
</evidence>
<dbReference type="OrthoDB" id="3936102at2759"/>
<keyword evidence="4" id="KW-1185">Reference proteome</keyword>
<feature type="domain" description="WD-like" evidence="2">
    <location>
        <begin position="72"/>
        <end position="187"/>
    </location>
</feature>
<evidence type="ECO:0000256" key="1">
    <source>
        <dbReference type="SAM" id="SignalP"/>
    </source>
</evidence>
<dbReference type="Proteomes" id="UP000800092">
    <property type="component" value="Unassembled WGS sequence"/>
</dbReference>
<name>A0A6A6HBQ4_VIRVR</name>
<feature type="chain" id="PRO_5025465677" description="WD-like domain-containing protein" evidence="1">
    <location>
        <begin position="19"/>
        <end position="187"/>
    </location>
</feature>
<protein>
    <recommendedName>
        <fullName evidence="2">WD-like domain-containing protein</fullName>
    </recommendedName>
</protein>
<keyword evidence="1" id="KW-0732">Signal</keyword>
<gene>
    <name evidence="3" type="ORF">EV356DRAFT_111689</name>
</gene>
<dbReference type="EMBL" id="ML991790">
    <property type="protein sequence ID" value="KAF2235556.1"/>
    <property type="molecule type" value="Genomic_DNA"/>
</dbReference>
<dbReference type="AlphaFoldDB" id="A0A6A6HBQ4"/>
<organism evidence="3 4">
    <name type="scientific">Viridothelium virens</name>
    <name type="common">Speckled blister lichen</name>
    <name type="synonym">Trypethelium virens</name>
    <dbReference type="NCBI Taxonomy" id="1048519"/>
    <lineage>
        <taxon>Eukaryota</taxon>
        <taxon>Fungi</taxon>
        <taxon>Dikarya</taxon>
        <taxon>Ascomycota</taxon>
        <taxon>Pezizomycotina</taxon>
        <taxon>Dothideomycetes</taxon>
        <taxon>Dothideomycetes incertae sedis</taxon>
        <taxon>Trypetheliales</taxon>
        <taxon>Trypetheliaceae</taxon>
        <taxon>Viridothelium</taxon>
    </lineage>
</organism>
<dbReference type="InterPro" id="IPR046925">
    <property type="entry name" value="WD-like_fungi"/>
</dbReference>